<organism evidence="1 2">
    <name type="scientific">Synaphobranchus kaupii</name>
    <name type="common">Kaup's arrowtooth eel</name>
    <dbReference type="NCBI Taxonomy" id="118154"/>
    <lineage>
        <taxon>Eukaryota</taxon>
        <taxon>Metazoa</taxon>
        <taxon>Chordata</taxon>
        <taxon>Craniata</taxon>
        <taxon>Vertebrata</taxon>
        <taxon>Euteleostomi</taxon>
        <taxon>Actinopterygii</taxon>
        <taxon>Neopterygii</taxon>
        <taxon>Teleostei</taxon>
        <taxon>Anguilliformes</taxon>
        <taxon>Synaphobranchidae</taxon>
        <taxon>Synaphobranchus</taxon>
    </lineage>
</organism>
<dbReference type="AlphaFoldDB" id="A0A9Q1G9Y4"/>
<proteinExistence type="predicted"/>
<keyword evidence="2" id="KW-1185">Reference proteome</keyword>
<comment type="caution">
    <text evidence="1">The sequence shown here is derived from an EMBL/GenBank/DDBJ whole genome shotgun (WGS) entry which is preliminary data.</text>
</comment>
<dbReference type="Proteomes" id="UP001152622">
    <property type="component" value="Chromosome 1"/>
</dbReference>
<gene>
    <name evidence="1" type="ORF">SKAU_G00004190</name>
</gene>
<evidence type="ECO:0000313" key="1">
    <source>
        <dbReference type="EMBL" id="KAJ8379641.1"/>
    </source>
</evidence>
<dbReference type="EMBL" id="JAINUF010000001">
    <property type="protein sequence ID" value="KAJ8379641.1"/>
    <property type="molecule type" value="Genomic_DNA"/>
</dbReference>
<reference evidence="1" key="1">
    <citation type="journal article" date="2023" name="Science">
        <title>Genome structures resolve the early diversification of teleost fishes.</title>
        <authorList>
            <person name="Parey E."/>
            <person name="Louis A."/>
            <person name="Montfort J."/>
            <person name="Bouchez O."/>
            <person name="Roques C."/>
            <person name="Iampietro C."/>
            <person name="Lluch J."/>
            <person name="Castinel A."/>
            <person name="Donnadieu C."/>
            <person name="Desvignes T."/>
            <person name="Floi Bucao C."/>
            <person name="Jouanno E."/>
            <person name="Wen M."/>
            <person name="Mejri S."/>
            <person name="Dirks R."/>
            <person name="Jansen H."/>
            <person name="Henkel C."/>
            <person name="Chen W.J."/>
            <person name="Zahm M."/>
            <person name="Cabau C."/>
            <person name="Klopp C."/>
            <person name="Thompson A.W."/>
            <person name="Robinson-Rechavi M."/>
            <person name="Braasch I."/>
            <person name="Lecointre G."/>
            <person name="Bobe J."/>
            <person name="Postlethwait J.H."/>
            <person name="Berthelot C."/>
            <person name="Roest Crollius H."/>
            <person name="Guiguen Y."/>
        </authorList>
    </citation>
    <scope>NUCLEOTIDE SEQUENCE</scope>
    <source>
        <strain evidence="1">WJC10195</strain>
    </source>
</reference>
<sequence length="170" mass="18227">MVKLRHGEKRESEGERGACQWGVALHIMDPLPILLAARGGCTVSPLPRERPGPAIHTIVSPPKKKGAIISTQFTARRVSTLSLATRRHSPYMHPSAKLAADDWRGGHAVRTDAGRAVLRVAGSSGPRCEVLAAARDAAAPGLHIWFQFLPRRVPTLSNGARPSQRGSSAL</sequence>
<accession>A0A9Q1G9Y4</accession>
<evidence type="ECO:0000313" key="2">
    <source>
        <dbReference type="Proteomes" id="UP001152622"/>
    </source>
</evidence>
<protein>
    <submittedName>
        <fullName evidence="1">Uncharacterized protein</fullName>
    </submittedName>
</protein>
<name>A0A9Q1G9Y4_SYNKA</name>